<keyword evidence="5" id="KW-0812">Transmembrane</keyword>
<reference evidence="9" key="1">
    <citation type="submission" date="2023-01" db="EMBL/GenBank/DDBJ databases">
        <title>Key to firefly adult light organ development and bioluminescence: homeobox transcription factors regulate luciferase expression and transportation to peroxisome.</title>
        <authorList>
            <person name="Fu X."/>
        </authorList>
    </citation>
    <scope>NUCLEOTIDE SEQUENCE [LARGE SCALE GENOMIC DNA]</scope>
</reference>
<evidence type="ECO:0000259" key="7">
    <source>
        <dbReference type="Pfam" id="PF13193"/>
    </source>
</evidence>
<dbReference type="InterPro" id="IPR042099">
    <property type="entry name" value="ANL_N_sf"/>
</dbReference>
<comment type="caution">
    <text evidence="8">The sequence shown here is derived from an EMBL/GenBank/DDBJ whole genome shotgun (WGS) entry which is preliminary data.</text>
</comment>
<accession>A0AAN7SCD6</accession>
<dbReference type="InterPro" id="IPR000873">
    <property type="entry name" value="AMP-dep_synth/lig_dom"/>
</dbReference>
<dbReference type="Pfam" id="PF00501">
    <property type="entry name" value="AMP-binding"/>
    <property type="match status" value="1"/>
</dbReference>
<dbReference type="GO" id="GO:0016405">
    <property type="term" value="F:CoA-ligase activity"/>
    <property type="evidence" value="ECO:0007669"/>
    <property type="project" value="TreeGrafter"/>
</dbReference>
<dbReference type="PANTHER" id="PTHR24096:SF149">
    <property type="entry name" value="AMP-BINDING DOMAIN-CONTAINING PROTEIN-RELATED"/>
    <property type="match status" value="1"/>
</dbReference>
<dbReference type="EMBL" id="JARPUR010000001">
    <property type="protein sequence ID" value="KAK4884446.1"/>
    <property type="molecule type" value="Genomic_DNA"/>
</dbReference>
<dbReference type="PANTHER" id="PTHR24096">
    <property type="entry name" value="LONG-CHAIN-FATTY-ACID--COA LIGASE"/>
    <property type="match status" value="1"/>
</dbReference>
<organism evidence="8 9">
    <name type="scientific">Aquatica leii</name>
    <dbReference type="NCBI Taxonomy" id="1421715"/>
    <lineage>
        <taxon>Eukaryota</taxon>
        <taxon>Metazoa</taxon>
        <taxon>Ecdysozoa</taxon>
        <taxon>Arthropoda</taxon>
        <taxon>Hexapoda</taxon>
        <taxon>Insecta</taxon>
        <taxon>Pterygota</taxon>
        <taxon>Neoptera</taxon>
        <taxon>Endopterygota</taxon>
        <taxon>Coleoptera</taxon>
        <taxon>Polyphaga</taxon>
        <taxon>Elateriformia</taxon>
        <taxon>Elateroidea</taxon>
        <taxon>Lampyridae</taxon>
        <taxon>Luciolinae</taxon>
        <taxon>Aquatica</taxon>
    </lineage>
</organism>
<feature type="domain" description="AMP-binding enzyme C-terminal" evidence="7">
    <location>
        <begin position="443"/>
        <end position="519"/>
    </location>
</feature>
<name>A0AAN7SCD6_9COLE</name>
<dbReference type="AlphaFoldDB" id="A0AAN7SCD6"/>
<dbReference type="InterPro" id="IPR025110">
    <property type="entry name" value="AMP-bd_C"/>
</dbReference>
<evidence type="ECO:0000256" key="2">
    <source>
        <dbReference type="ARBA" id="ARBA00006432"/>
    </source>
</evidence>
<feature type="domain" description="AMP-dependent synthetase/ligase" evidence="6">
    <location>
        <begin position="34"/>
        <end position="392"/>
    </location>
</feature>
<dbReference type="Proteomes" id="UP001353858">
    <property type="component" value="Unassembled WGS sequence"/>
</dbReference>
<evidence type="ECO:0000256" key="3">
    <source>
        <dbReference type="ARBA" id="ARBA00022598"/>
    </source>
</evidence>
<feature type="transmembrane region" description="Helical" evidence="5">
    <location>
        <begin position="85"/>
        <end position="104"/>
    </location>
</feature>
<dbReference type="InterPro" id="IPR045851">
    <property type="entry name" value="AMP-bd_C_sf"/>
</dbReference>
<evidence type="ECO:0000256" key="5">
    <source>
        <dbReference type="SAM" id="Phobius"/>
    </source>
</evidence>
<evidence type="ECO:0000313" key="8">
    <source>
        <dbReference type="EMBL" id="KAK4884446.1"/>
    </source>
</evidence>
<feature type="transmembrane region" description="Helical" evidence="5">
    <location>
        <begin position="228"/>
        <end position="246"/>
    </location>
</feature>
<gene>
    <name evidence="8" type="ORF">RN001_000717</name>
</gene>
<evidence type="ECO:0000313" key="9">
    <source>
        <dbReference type="Proteomes" id="UP001353858"/>
    </source>
</evidence>
<dbReference type="Pfam" id="PF13193">
    <property type="entry name" value="AMP-binding_C"/>
    <property type="match status" value="1"/>
</dbReference>
<keyword evidence="3" id="KW-0436">Ligase</keyword>
<keyword evidence="5" id="KW-1133">Transmembrane helix</keyword>
<keyword evidence="9" id="KW-1185">Reference proteome</keyword>
<comment type="subcellular location">
    <subcellularLocation>
        <location evidence="1">Peroxisome</location>
    </subcellularLocation>
</comment>
<comment type="similarity">
    <text evidence="2">Belongs to the ATP-dependent AMP-binding enzyme family.</text>
</comment>
<evidence type="ECO:0000259" key="6">
    <source>
        <dbReference type="Pfam" id="PF00501"/>
    </source>
</evidence>
<sequence length="530" mass="60072">MDNNQQYLVYGPKQEYRIRYEFLGKYVYECLTTRKPNEIIAIDALTKTKLTCEELLSKSIKLSIALKKLSIEKGDVIVFLSENNLLYYIALCASLYCGAQLIFLNPMYKTDELKHAFSISKPKLVFASKTVLEIVLSIQKEFDCIQEVVLMNNDNTLGVQSINELIENIDSVAGFEIRKVDLKDTVFLCLSSGTTGLPKCVEMTHENLIPFMNYIRDKYYFHLTSKDVAVVVIPFFHIYGLLVHLVPTNLFTVVVMKSFKPEVYLQSIEEYKATKLFVVPPILQFLVNSPMVSKFNLTSVEDIFVGGAALSPDLYNEALVKFKHCSIRQLYGSTETAGACTVQHADDKFITVGKVVMNGIIKIVDPDTKAVLGPYEKGEIRFKSLSVMKGYFNNPTETKNSIDSDGFYCTGDIGYYDENKNFYIVDRLKELIKYKGFQVSPVEVENLLLKHPSVKDCGVIGIPDDRCGQLPSALVVRKPNSDVTEEELIKFVAEKISIHKQLHGGVRFVQELPRTPSGKIIRRELMKLYF</sequence>
<dbReference type="GO" id="GO:0005777">
    <property type="term" value="C:peroxisome"/>
    <property type="evidence" value="ECO:0007669"/>
    <property type="project" value="UniProtKB-SubCell"/>
</dbReference>
<evidence type="ECO:0000256" key="1">
    <source>
        <dbReference type="ARBA" id="ARBA00004275"/>
    </source>
</evidence>
<dbReference type="PROSITE" id="PS00455">
    <property type="entry name" value="AMP_BINDING"/>
    <property type="match status" value="1"/>
</dbReference>
<keyword evidence="4" id="KW-0576">Peroxisome</keyword>
<protein>
    <submittedName>
        <fullName evidence="8">Uncharacterized protein</fullName>
    </submittedName>
</protein>
<dbReference type="CDD" id="cd05911">
    <property type="entry name" value="Firefly_Luc_like"/>
    <property type="match status" value="1"/>
</dbReference>
<dbReference type="InterPro" id="IPR020845">
    <property type="entry name" value="AMP-binding_CS"/>
</dbReference>
<evidence type="ECO:0000256" key="4">
    <source>
        <dbReference type="ARBA" id="ARBA00023140"/>
    </source>
</evidence>
<dbReference type="Gene3D" id="3.40.50.12780">
    <property type="entry name" value="N-terminal domain of ligase-like"/>
    <property type="match status" value="1"/>
</dbReference>
<dbReference type="FunFam" id="3.30.300.30:FF:000007">
    <property type="entry name" value="4-coumarate--CoA ligase 2"/>
    <property type="match status" value="1"/>
</dbReference>
<keyword evidence="5" id="KW-0472">Membrane</keyword>
<dbReference type="SUPFAM" id="SSF56801">
    <property type="entry name" value="Acetyl-CoA synthetase-like"/>
    <property type="match status" value="1"/>
</dbReference>
<dbReference type="Gene3D" id="3.30.300.30">
    <property type="match status" value="1"/>
</dbReference>
<proteinExistence type="inferred from homology"/>